<sequence>MINRIVAGRFREFSKKISRSHTLTLELMMNFSEGAKNKYLMNQMGFEHRLNKRLDYLQELLRYWEKNSSIPKINEMLNKVFDFAEQDRKTVERIWSCGKKCMTNP</sequence>
<protein>
    <submittedName>
        <fullName evidence="1">BfmA/BtgA family mobilization protein</fullName>
    </submittedName>
</protein>
<organism evidence="1 2">
    <name type="scientific">Croceitalea marina</name>
    <dbReference type="NCBI Taxonomy" id="1775166"/>
    <lineage>
        <taxon>Bacteria</taxon>
        <taxon>Pseudomonadati</taxon>
        <taxon>Bacteroidota</taxon>
        <taxon>Flavobacteriia</taxon>
        <taxon>Flavobacteriales</taxon>
        <taxon>Flavobacteriaceae</taxon>
        <taxon>Croceitalea</taxon>
    </lineage>
</organism>
<proteinExistence type="predicted"/>
<dbReference type="EMBL" id="JBHULB010000077">
    <property type="protein sequence ID" value="MFD2588344.1"/>
    <property type="molecule type" value="Genomic_DNA"/>
</dbReference>
<comment type="caution">
    <text evidence="1">The sequence shown here is derived from an EMBL/GenBank/DDBJ whole genome shotgun (WGS) entry which is preliminary data.</text>
</comment>
<keyword evidence="2" id="KW-1185">Reference proteome</keyword>
<dbReference type="Proteomes" id="UP001597526">
    <property type="component" value="Unassembled WGS sequence"/>
</dbReference>
<reference evidence="2" key="1">
    <citation type="journal article" date="2019" name="Int. J. Syst. Evol. Microbiol.">
        <title>The Global Catalogue of Microorganisms (GCM) 10K type strain sequencing project: providing services to taxonomists for standard genome sequencing and annotation.</title>
        <authorList>
            <consortium name="The Broad Institute Genomics Platform"/>
            <consortium name="The Broad Institute Genome Sequencing Center for Infectious Disease"/>
            <person name="Wu L."/>
            <person name="Ma J."/>
        </authorList>
    </citation>
    <scope>NUCLEOTIDE SEQUENCE [LARGE SCALE GENOMIC DNA]</scope>
    <source>
        <strain evidence="2">KCTC 52368</strain>
    </source>
</reference>
<evidence type="ECO:0000313" key="2">
    <source>
        <dbReference type="Proteomes" id="UP001597526"/>
    </source>
</evidence>
<evidence type="ECO:0000313" key="1">
    <source>
        <dbReference type="EMBL" id="MFD2588344.1"/>
    </source>
</evidence>
<gene>
    <name evidence="1" type="ORF">ACFSQJ_15510</name>
</gene>
<dbReference type="InterPro" id="IPR048012">
    <property type="entry name" value="BfmA-like_N"/>
</dbReference>
<accession>A0ABW5MZM1</accession>
<name>A0ABW5MZM1_9FLAO</name>
<dbReference type="NCBIfam" id="NF041200">
    <property type="entry name" value="mob_BfmA_Nterm"/>
    <property type="match status" value="1"/>
</dbReference>
<dbReference type="RefSeq" id="WP_377767878.1">
    <property type="nucleotide sequence ID" value="NZ_JBHULB010000077.1"/>
</dbReference>